<proteinExistence type="predicted"/>
<dbReference type="AlphaFoldDB" id="X1P454"/>
<feature type="non-terminal residue" evidence="1">
    <location>
        <position position="1"/>
    </location>
</feature>
<reference evidence="1" key="1">
    <citation type="journal article" date="2014" name="Front. Microbiol.">
        <title>High frequency of phylogenetically diverse reductive dehalogenase-homologous genes in deep subseafloor sedimentary metagenomes.</title>
        <authorList>
            <person name="Kawai M."/>
            <person name="Futagami T."/>
            <person name="Toyoda A."/>
            <person name="Takaki Y."/>
            <person name="Nishi S."/>
            <person name="Hori S."/>
            <person name="Arai W."/>
            <person name="Tsubouchi T."/>
            <person name="Morono Y."/>
            <person name="Uchiyama I."/>
            <person name="Ito T."/>
            <person name="Fujiyama A."/>
            <person name="Inagaki F."/>
            <person name="Takami H."/>
        </authorList>
    </citation>
    <scope>NUCLEOTIDE SEQUENCE</scope>
    <source>
        <strain evidence="1">Expedition CK06-06</strain>
    </source>
</reference>
<organism evidence="1">
    <name type="scientific">marine sediment metagenome</name>
    <dbReference type="NCBI Taxonomy" id="412755"/>
    <lineage>
        <taxon>unclassified sequences</taxon>
        <taxon>metagenomes</taxon>
        <taxon>ecological metagenomes</taxon>
    </lineage>
</organism>
<accession>X1P454</accession>
<dbReference type="EMBL" id="BARV01031068">
    <property type="protein sequence ID" value="GAI33825.1"/>
    <property type="molecule type" value="Genomic_DNA"/>
</dbReference>
<protein>
    <submittedName>
        <fullName evidence="1">Uncharacterized protein</fullName>
    </submittedName>
</protein>
<comment type="caution">
    <text evidence="1">The sequence shown here is derived from an EMBL/GenBank/DDBJ whole genome shotgun (WGS) entry which is preliminary data.</text>
</comment>
<sequence>LNEEEGSTLDFGKFHMGLTKTNLVHAYDAQVAAGVSITLPETSIESWTSVGDKIYMQFRPNVGVVCEGADSGIYHFVAA</sequence>
<evidence type="ECO:0000313" key="1">
    <source>
        <dbReference type="EMBL" id="GAI33825.1"/>
    </source>
</evidence>
<name>X1P454_9ZZZZ</name>
<gene>
    <name evidence="1" type="ORF">S06H3_49219</name>
</gene>